<proteinExistence type="inferred from homology"/>
<dbReference type="InterPro" id="IPR051619">
    <property type="entry name" value="TypeII_TA_RNase_PINc/VapC"/>
</dbReference>
<keyword evidence="2 5" id="KW-0540">Nuclease</keyword>
<dbReference type="EC" id="3.1.-.-" evidence="5"/>
<keyword evidence="3 5" id="KW-0479">Metal-binding</keyword>
<dbReference type="RefSeq" id="WP_235702946.1">
    <property type="nucleotide sequence ID" value="NZ_JAKGBZ010000004.1"/>
</dbReference>
<evidence type="ECO:0000256" key="1">
    <source>
        <dbReference type="ARBA" id="ARBA00022649"/>
    </source>
</evidence>
<comment type="similarity">
    <text evidence="5">Belongs to the PINc/VapC protein family.</text>
</comment>
<feature type="binding site" evidence="5">
    <location>
        <position position="108"/>
    </location>
    <ligand>
        <name>Mg(2+)</name>
        <dbReference type="ChEBI" id="CHEBI:18420"/>
    </ligand>
</feature>
<feature type="domain" description="PIN" evidence="6">
    <location>
        <begin position="7"/>
        <end position="133"/>
    </location>
</feature>
<keyword evidence="5" id="KW-0800">Toxin</keyword>
<comment type="cofactor">
    <cofactor evidence="5">
        <name>Mg(2+)</name>
        <dbReference type="ChEBI" id="CHEBI:18420"/>
    </cofactor>
</comment>
<comment type="caution">
    <text evidence="7">The sequence shown here is derived from an EMBL/GenBank/DDBJ whole genome shotgun (WGS) entry which is preliminary data.</text>
</comment>
<reference evidence="7 8" key="1">
    <citation type="submission" date="2022-01" db="EMBL/GenBank/DDBJ databases">
        <authorList>
            <person name="Won M."/>
            <person name="Kim S.-J."/>
            <person name="Kwon S.-W."/>
        </authorList>
    </citation>
    <scope>NUCLEOTIDE SEQUENCE [LARGE SCALE GENOMIC DNA]</scope>
    <source>
        <strain evidence="7 8">KCTC 23505</strain>
    </source>
</reference>
<dbReference type="Pfam" id="PF01850">
    <property type="entry name" value="PIN"/>
    <property type="match status" value="1"/>
</dbReference>
<dbReference type="SUPFAM" id="SSF88723">
    <property type="entry name" value="PIN domain-like"/>
    <property type="match status" value="1"/>
</dbReference>
<dbReference type="InterPro" id="IPR022907">
    <property type="entry name" value="VapC_family"/>
</dbReference>
<accession>A0ABS9DSK9</accession>
<gene>
    <name evidence="5" type="primary">vapC</name>
    <name evidence="7" type="ORF">L2A60_03265</name>
</gene>
<dbReference type="HAMAP" id="MF_00265">
    <property type="entry name" value="VapC_Nob1"/>
    <property type="match status" value="1"/>
</dbReference>
<sequence length="142" mass="15174">MSALPLYLDTNILVSFFVQDDLNERAIQFLNGADAELLVSDFAKLEFGSAVAQRCRMKLLEPDAAQAALAAFDSWTVRIATRIETAPADLIAAAAAIRRLDTPLRTGDALHIAIADRIGATIATFDRKMTEAALALGVAVTA</sequence>
<evidence type="ECO:0000256" key="5">
    <source>
        <dbReference type="HAMAP-Rule" id="MF_00265"/>
    </source>
</evidence>
<dbReference type="EMBL" id="JAKGBZ010000004">
    <property type="protein sequence ID" value="MCF3945705.1"/>
    <property type="molecule type" value="Genomic_DNA"/>
</dbReference>
<dbReference type="InterPro" id="IPR002716">
    <property type="entry name" value="PIN_dom"/>
</dbReference>
<feature type="binding site" evidence="5">
    <location>
        <position position="9"/>
    </location>
    <ligand>
        <name>Mg(2+)</name>
        <dbReference type="ChEBI" id="CHEBI:18420"/>
    </ligand>
</feature>
<evidence type="ECO:0000313" key="7">
    <source>
        <dbReference type="EMBL" id="MCF3945705.1"/>
    </source>
</evidence>
<keyword evidence="1 5" id="KW-1277">Toxin-antitoxin system</keyword>
<evidence type="ECO:0000256" key="3">
    <source>
        <dbReference type="ARBA" id="ARBA00022723"/>
    </source>
</evidence>
<evidence type="ECO:0000313" key="8">
    <source>
        <dbReference type="Proteomes" id="UP001521209"/>
    </source>
</evidence>
<dbReference type="Gene3D" id="3.40.50.1010">
    <property type="entry name" value="5'-nuclease"/>
    <property type="match status" value="1"/>
</dbReference>
<evidence type="ECO:0000256" key="2">
    <source>
        <dbReference type="ARBA" id="ARBA00022722"/>
    </source>
</evidence>
<dbReference type="InterPro" id="IPR029060">
    <property type="entry name" value="PIN-like_dom_sf"/>
</dbReference>
<evidence type="ECO:0000259" key="6">
    <source>
        <dbReference type="Pfam" id="PF01850"/>
    </source>
</evidence>
<dbReference type="PANTHER" id="PTHR35901">
    <property type="entry name" value="RIBONUCLEASE VAPC3"/>
    <property type="match status" value="1"/>
</dbReference>
<comment type="function">
    <text evidence="5">Toxic component of a toxin-antitoxin (TA) system. An RNase.</text>
</comment>
<protein>
    <recommendedName>
        <fullName evidence="5">Ribonuclease VapC</fullName>
        <shortName evidence="5">RNase VapC</shortName>
        <ecNumber evidence="5">3.1.-.-</ecNumber>
    </recommendedName>
    <alternativeName>
        <fullName evidence="5">Toxin VapC</fullName>
    </alternativeName>
</protein>
<name>A0ABS9DSK9_9PROT</name>
<keyword evidence="8" id="KW-1185">Reference proteome</keyword>
<keyword evidence="5" id="KW-0460">Magnesium</keyword>
<dbReference type="PANTHER" id="PTHR35901:SF1">
    <property type="entry name" value="EXONUCLEASE VAPC9"/>
    <property type="match status" value="1"/>
</dbReference>
<dbReference type="CDD" id="cd09874">
    <property type="entry name" value="PIN_MT3492-like"/>
    <property type="match status" value="1"/>
</dbReference>
<keyword evidence="4 5" id="KW-0378">Hydrolase</keyword>
<dbReference type="Proteomes" id="UP001521209">
    <property type="component" value="Unassembled WGS sequence"/>
</dbReference>
<evidence type="ECO:0000256" key="4">
    <source>
        <dbReference type="ARBA" id="ARBA00022801"/>
    </source>
</evidence>
<organism evidence="7 8">
    <name type="scientific">Acidiphilium iwatense</name>
    <dbReference type="NCBI Taxonomy" id="768198"/>
    <lineage>
        <taxon>Bacteria</taxon>
        <taxon>Pseudomonadati</taxon>
        <taxon>Pseudomonadota</taxon>
        <taxon>Alphaproteobacteria</taxon>
        <taxon>Acetobacterales</taxon>
        <taxon>Acidocellaceae</taxon>
        <taxon>Acidiphilium</taxon>
    </lineage>
</organism>